<proteinExistence type="predicted"/>
<name>A0A1E8CMB5_9GAMM</name>
<sequence length="129" mass="14543">MSNRPEILFVFPAVFFIAGIFLPVYLIGLKTDEIEWGERTAIVMYISLLILIAWPISKFQKRNASFKYWTTDTVLGVSAVSFAYSFIISLIVCLYLLLPISGLILFALSIGFSFGAFFAFMEMGRVNDS</sequence>
<evidence type="ECO:0000256" key="1">
    <source>
        <dbReference type="SAM" id="Phobius"/>
    </source>
</evidence>
<keyword evidence="1" id="KW-1133">Transmembrane helix</keyword>
<protein>
    <submittedName>
        <fullName evidence="2">Uncharacterized protein</fullName>
    </submittedName>
</protein>
<reference evidence="3" key="1">
    <citation type="submission" date="2016-07" db="EMBL/GenBank/DDBJ databases">
        <authorList>
            <person name="Florea S."/>
            <person name="Webb J.S."/>
            <person name="Jaromczyk J."/>
            <person name="Schardl C.L."/>
        </authorList>
    </citation>
    <scope>NUCLEOTIDE SEQUENCE [LARGE SCALE GENOMIC DNA]</scope>
    <source>
        <strain evidence="3">KCTC 42131</strain>
    </source>
</reference>
<keyword evidence="1" id="KW-0472">Membrane</keyword>
<evidence type="ECO:0000313" key="2">
    <source>
        <dbReference type="EMBL" id="OFE13445.1"/>
    </source>
</evidence>
<feature type="transmembrane region" description="Helical" evidence="1">
    <location>
        <begin position="69"/>
        <end position="97"/>
    </location>
</feature>
<dbReference type="EMBL" id="MASR01000001">
    <property type="protein sequence ID" value="OFE13445.1"/>
    <property type="molecule type" value="Genomic_DNA"/>
</dbReference>
<feature type="transmembrane region" description="Helical" evidence="1">
    <location>
        <begin position="7"/>
        <end position="28"/>
    </location>
</feature>
<dbReference type="AlphaFoldDB" id="A0A1E8CMB5"/>
<feature type="transmembrane region" description="Helical" evidence="1">
    <location>
        <begin position="103"/>
        <end position="121"/>
    </location>
</feature>
<accession>A0A1E8CMB5</accession>
<gene>
    <name evidence="2" type="ORF">PHACT_10100</name>
</gene>
<keyword evidence="1" id="KW-0812">Transmembrane</keyword>
<comment type="caution">
    <text evidence="2">The sequence shown here is derived from an EMBL/GenBank/DDBJ whole genome shotgun (WGS) entry which is preliminary data.</text>
</comment>
<keyword evidence="3" id="KW-1185">Reference proteome</keyword>
<evidence type="ECO:0000313" key="3">
    <source>
        <dbReference type="Proteomes" id="UP000175669"/>
    </source>
</evidence>
<dbReference type="Proteomes" id="UP000175669">
    <property type="component" value="Unassembled WGS sequence"/>
</dbReference>
<dbReference type="STRING" id="1524254.PHACT_10100"/>
<organism evidence="2 3">
    <name type="scientific">Pseudohongiella acticola</name>
    <dbReference type="NCBI Taxonomy" id="1524254"/>
    <lineage>
        <taxon>Bacteria</taxon>
        <taxon>Pseudomonadati</taxon>
        <taxon>Pseudomonadota</taxon>
        <taxon>Gammaproteobacteria</taxon>
        <taxon>Pseudomonadales</taxon>
        <taxon>Pseudohongiellaceae</taxon>
        <taxon>Pseudohongiella</taxon>
    </lineage>
</organism>
<feature type="transmembrane region" description="Helical" evidence="1">
    <location>
        <begin position="40"/>
        <end position="57"/>
    </location>
</feature>